<dbReference type="InterPro" id="IPR014555">
    <property type="entry name" value="RecF-like"/>
</dbReference>
<dbReference type="Gene3D" id="3.40.50.300">
    <property type="entry name" value="P-loop containing nucleotide triphosphate hydrolases"/>
    <property type="match status" value="2"/>
</dbReference>
<proteinExistence type="predicted"/>
<accession>A0A368YJ90</accession>
<dbReference type="OrthoDB" id="7596665at2"/>
<dbReference type="InterPro" id="IPR027417">
    <property type="entry name" value="P-loop_NTPase"/>
</dbReference>
<dbReference type="GO" id="GO:0005524">
    <property type="term" value="F:ATP binding"/>
    <property type="evidence" value="ECO:0007669"/>
    <property type="project" value="InterPro"/>
</dbReference>
<evidence type="ECO:0000313" key="2">
    <source>
        <dbReference type="EMBL" id="RCW80292.1"/>
    </source>
</evidence>
<dbReference type="PANTHER" id="PTHR32182">
    <property type="entry name" value="DNA REPLICATION AND REPAIR PROTEIN RECF"/>
    <property type="match status" value="1"/>
</dbReference>
<feature type="domain" description="ATPase AAA-type core" evidence="1">
    <location>
        <begin position="25"/>
        <end position="102"/>
    </location>
</feature>
<dbReference type="CDD" id="cd00267">
    <property type="entry name" value="ABC_ATPase"/>
    <property type="match status" value="1"/>
</dbReference>
<dbReference type="Proteomes" id="UP000253324">
    <property type="component" value="Unassembled WGS sequence"/>
</dbReference>
<reference evidence="2 3" key="1">
    <citation type="submission" date="2018-07" db="EMBL/GenBank/DDBJ databases">
        <title>Genomic Encyclopedia of Type Strains, Phase III (KMG-III): the genomes of soil and plant-associated and newly described type strains.</title>
        <authorList>
            <person name="Whitman W."/>
        </authorList>
    </citation>
    <scope>NUCLEOTIDE SEQUENCE [LARGE SCALE GENOMIC DNA]</scope>
    <source>
        <strain evidence="2 3">31-25a</strain>
    </source>
</reference>
<dbReference type="RefSeq" id="WP_114431693.1">
    <property type="nucleotide sequence ID" value="NZ_QPJM01000014.1"/>
</dbReference>
<feature type="domain" description="ATPase AAA-type core" evidence="1">
    <location>
        <begin position="280"/>
        <end position="348"/>
    </location>
</feature>
<protein>
    <submittedName>
        <fullName evidence="2">Putative ATPase</fullName>
    </submittedName>
</protein>
<dbReference type="SUPFAM" id="SSF52540">
    <property type="entry name" value="P-loop containing nucleoside triphosphate hydrolases"/>
    <property type="match status" value="1"/>
</dbReference>
<evidence type="ECO:0000313" key="3">
    <source>
        <dbReference type="Proteomes" id="UP000253324"/>
    </source>
</evidence>
<gene>
    <name evidence="2" type="ORF">C7476_1146</name>
</gene>
<keyword evidence="3" id="KW-1185">Reference proteome</keyword>
<name>A0A368YJ90_9HYPH</name>
<sequence length="385" mass="42088">MRLTSLSANGYRSLRSIRLDIGSLALFVGENGVGKSNLYRAMQLIKASAQGTLSYEIAREGGMQSALWTGKRRSGPVRMVFTAEFDDDDTAIRSGYSVETGLAPSYQVEVGLRPPAAAGFAFEPQIKEETLSIDSGRRPVEMMSRKGPAVFARDDSGRRVEHPVKLLDSETGLAILGRSGRYPEIGDLRTTLLGWRFYHGFRTDRDSPVRRPTLAITAPMLDEDGGNLAAVFATLVHIRQDTVDLDRCIAEALAGATLEVPVPGETATFGLRLPEFPQRLFRPEELSDGQIRFLALAGALLSYRLPRLIALNEPETSLHPSMLPALADMISQAAERTQLWIVTHSRALADEISARTGVRAMTVVRQDGATSIEGLRLDGRLGHDD</sequence>
<dbReference type="PANTHER" id="PTHR32182:SF25">
    <property type="entry name" value="SLR1056 PROTEIN"/>
    <property type="match status" value="1"/>
</dbReference>
<evidence type="ECO:0000259" key="1">
    <source>
        <dbReference type="Pfam" id="PF13304"/>
    </source>
</evidence>
<organism evidence="2 3">
    <name type="scientific">Phyllobacterium bourgognense</name>
    <dbReference type="NCBI Taxonomy" id="314236"/>
    <lineage>
        <taxon>Bacteria</taxon>
        <taxon>Pseudomonadati</taxon>
        <taxon>Pseudomonadota</taxon>
        <taxon>Alphaproteobacteria</taxon>
        <taxon>Hyphomicrobiales</taxon>
        <taxon>Phyllobacteriaceae</taxon>
        <taxon>Phyllobacterium</taxon>
    </lineage>
</organism>
<dbReference type="GO" id="GO:0000731">
    <property type="term" value="P:DNA synthesis involved in DNA repair"/>
    <property type="evidence" value="ECO:0007669"/>
    <property type="project" value="TreeGrafter"/>
</dbReference>
<dbReference type="EMBL" id="QPJM01000014">
    <property type="protein sequence ID" value="RCW80292.1"/>
    <property type="molecule type" value="Genomic_DNA"/>
</dbReference>
<dbReference type="InterPro" id="IPR003959">
    <property type="entry name" value="ATPase_AAA_core"/>
</dbReference>
<dbReference type="GO" id="GO:0016887">
    <property type="term" value="F:ATP hydrolysis activity"/>
    <property type="evidence" value="ECO:0007669"/>
    <property type="project" value="InterPro"/>
</dbReference>
<comment type="caution">
    <text evidence="2">The sequence shown here is derived from an EMBL/GenBank/DDBJ whole genome shotgun (WGS) entry which is preliminary data.</text>
</comment>
<dbReference type="AlphaFoldDB" id="A0A368YJ90"/>
<dbReference type="PIRSF" id="PIRSF029347">
    <property type="entry name" value="RecF"/>
    <property type="match status" value="1"/>
</dbReference>
<dbReference type="GO" id="GO:0006302">
    <property type="term" value="P:double-strand break repair"/>
    <property type="evidence" value="ECO:0007669"/>
    <property type="project" value="TreeGrafter"/>
</dbReference>
<dbReference type="Pfam" id="PF13304">
    <property type="entry name" value="AAA_21"/>
    <property type="match status" value="2"/>
</dbReference>